<dbReference type="Proteomes" id="UP000789366">
    <property type="component" value="Unassembled WGS sequence"/>
</dbReference>
<reference evidence="1" key="1">
    <citation type="submission" date="2021-06" db="EMBL/GenBank/DDBJ databases">
        <authorList>
            <person name="Kallberg Y."/>
            <person name="Tangrot J."/>
            <person name="Rosling A."/>
        </authorList>
    </citation>
    <scope>NUCLEOTIDE SEQUENCE</scope>
    <source>
        <strain evidence="1">28 12/20/2015</strain>
    </source>
</reference>
<organism evidence="1 2">
    <name type="scientific">Cetraspora pellucida</name>
    <dbReference type="NCBI Taxonomy" id="1433469"/>
    <lineage>
        <taxon>Eukaryota</taxon>
        <taxon>Fungi</taxon>
        <taxon>Fungi incertae sedis</taxon>
        <taxon>Mucoromycota</taxon>
        <taxon>Glomeromycotina</taxon>
        <taxon>Glomeromycetes</taxon>
        <taxon>Diversisporales</taxon>
        <taxon>Gigasporaceae</taxon>
        <taxon>Cetraspora</taxon>
    </lineage>
</organism>
<name>A0ACA9NAV3_9GLOM</name>
<feature type="non-terminal residue" evidence="1">
    <location>
        <position position="1"/>
    </location>
</feature>
<evidence type="ECO:0000313" key="1">
    <source>
        <dbReference type="EMBL" id="CAG8644064.1"/>
    </source>
</evidence>
<proteinExistence type="predicted"/>
<keyword evidence="2" id="KW-1185">Reference proteome</keyword>
<evidence type="ECO:0000313" key="2">
    <source>
        <dbReference type="Proteomes" id="UP000789366"/>
    </source>
</evidence>
<dbReference type="EMBL" id="CAJVPW010013343">
    <property type="protein sequence ID" value="CAG8644064.1"/>
    <property type="molecule type" value="Genomic_DNA"/>
</dbReference>
<protein>
    <submittedName>
        <fullName evidence="1">2420_t:CDS:1</fullName>
    </submittedName>
</protein>
<sequence>TAKWVGILVAWCSEVRYNYRIEMISNKSQLEHKMIEFVLGIYEELKKIFQYDASSTLHHKGCFLEFLYVHKNFQKNDQDGIDENSDALVISVPPDPEGCQGLIYNFKLYFSKRPSSSKCVPMVTTMALTGHKSELSYRIYAQPSDKQKENALSLLINNVGKLPSSNLEVLNNLETSNNSEVLNDSEISNNSEVFSKLRSLSILKSSVFKPFCSLLQDSSKVNLPLHSNASQKNPTLGGRQVLHRVSEMDNSEAQEIARKTMIIKNYYITAEHVMIN</sequence>
<gene>
    <name evidence="1" type="ORF">SPELUC_LOCUS8677</name>
</gene>
<comment type="caution">
    <text evidence="1">The sequence shown here is derived from an EMBL/GenBank/DDBJ whole genome shotgun (WGS) entry which is preliminary data.</text>
</comment>
<accession>A0ACA9NAV3</accession>